<dbReference type="Pfam" id="PF12867">
    <property type="entry name" value="DinB_2"/>
    <property type="match status" value="1"/>
</dbReference>
<evidence type="ECO:0000313" key="3">
    <source>
        <dbReference type="Proteomes" id="UP001497453"/>
    </source>
</evidence>
<sequence length="205" mass="22497">MTSANPPNGFTAPNGENRSEIDEIQALKRLLEVASIVLSQAVDLVENSLTSDEQLSEPSKFIPGSTIGKHLRHARDHFALLVDCMSSKPPRVLNYDIRLRNTPMETSRQAAKEALEGIVAQLEKVVPSASLNETLTLHAVTPYPQIVQTTFGRELWFGSLHAIHHWSMIRVIAGELGITLEDSFGFAPSTLVYQGSEAPLGKSRI</sequence>
<protein>
    <recommendedName>
        <fullName evidence="1">DinB-like domain-containing protein</fullName>
    </recommendedName>
</protein>
<dbReference type="InterPro" id="IPR034660">
    <property type="entry name" value="DinB/YfiT-like"/>
</dbReference>
<gene>
    <name evidence="2" type="ORF">GFSPODELE1_LOCUS1178</name>
</gene>
<keyword evidence="3" id="KW-1185">Reference proteome</keyword>
<dbReference type="SUPFAM" id="SSF109854">
    <property type="entry name" value="DinB/YfiT-like putative metalloenzymes"/>
    <property type="match status" value="1"/>
</dbReference>
<dbReference type="PANTHER" id="PTHR39473">
    <property type="match status" value="1"/>
</dbReference>
<feature type="domain" description="DinB-like" evidence="1">
    <location>
        <begin position="51"/>
        <end position="169"/>
    </location>
</feature>
<dbReference type="PANTHER" id="PTHR39473:SF1">
    <property type="entry name" value="DINB-LIKE DOMAIN-CONTAINING PROTEIN"/>
    <property type="match status" value="1"/>
</dbReference>
<name>A0ABP1CL82_9APHY</name>
<accession>A0ABP1CL82</accession>
<reference evidence="3" key="1">
    <citation type="submission" date="2024-04" db="EMBL/GenBank/DDBJ databases">
        <authorList>
            <person name="Shaw F."/>
            <person name="Minotto A."/>
        </authorList>
    </citation>
    <scope>NUCLEOTIDE SEQUENCE [LARGE SCALE GENOMIC DNA]</scope>
</reference>
<organism evidence="2 3">
    <name type="scientific">Somion occarium</name>
    <dbReference type="NCBI Taxonomy" id="3059160"/>
    <lineage>
        <taxon>Eukaryota</taxon>
        <taxon>Fungi</taxon>
        <taxon>Dikarya</taxon>
        <taxon>Basidiomycota</taxon>
        <taxon>Agaricomycotina</taxon>
        <taxon>Agaricomycetes</taxon>
        <taxon>Polyporales</taxon>
        <taxon>Cerrenaceae</taxon>
        <taxon>Somion</taxon>
    </lineage>
</organism>
<proteinExistence type="predicted"/>
<dbReference type="Proteomes" id="UP001497453">
    <property type="component" value="Chromosome 1"/>
</dbReference>
<evidence type="ECO:0000259" key="1">
    <source>
        <dbReference type="Pfam" id="PF12867"/>
    </source>
</evidence>
<dbReference type="EMBL" id="OZ037944">
    <property type="protein sequence ID" value="CAL1696430.1"/>
    <property type="molecule type" value="Genomic_DNA"/>
</dbReference>
<dbReference type="InterPro" id="IPR024775">
    <property type="entry name" value="DinB-like"/>
</dbReference>
<evidence type="ECO:0000313" key="2">
    <source>
        <dbReference type="EMBL" id="CAL1696430.1"/>
    </source>
</evidence>